<dbReference type="AlphaFoldDB" id="A0A2L1GPZ1"/>
<evidence type="ECO:0000256" key="6">
    <source>
        <dbReference type="SAM" id="Phobius"/>
    </source>
</evidence>
<dbReference type="PIRSF" id="PIRSF006060">
    <property type="entry name" value="AA_transporter"/>
    <property type="match status" value="1"/>
</dbReference>
<feature type="transmembrane region" description="Helical" evidence="6">
    <location>
        <begin position="420"/>
        <end position="438"/>
    </location>
</feature>
<proteinExistence type="predicted"/>
<feature type="transmembrane region" description="Helical" evidence="6">
    <location>
        <begin position="359"/>
        <end position="376"/>
    </location>
</feature>
<feature type="transmembrane region" description="Helical" evidence="6">
    <location>
        <begin position="152"/>
        <end position="172"/>
    </location>
</feature>
<dbReference type="Pfam" id="PF13520">
    <property type="entry name" value="AA_permease_2"/>
    <property type="match status" value="1"/>
</dbReference>
<dbReference type="OrthoDB" id="138827at2"/>
<reference evidence="7" key="2">
    <citation type="journal article" date="2018" name="MBio">
        <title>Insights into the evolution of host association through the isolation and characterization of a novel human periodontal pathobiont, Desulfobulbus oralis.</title>
        <authorList>
            <person name="Cross K.L."/>
            <person name="Chirania P."/>
            <person name="Xiong W."/>
            <person name="Beall C.J."/>
            <person name="Elkins J.G."/>
            <person name="Giannone R.J."/>
            <person name="Griffen A.L."/>
            <person name="Guss A.M."/>
            <person name="Hettich R.L."/>
            <person name="Joshi S.S."/>
            <person name="Mokrzan E.M."/>
            <person name="Martin R.K."/>
            <person name="Zhulin I.B."/>
            <person name="Leys E.J."/>
            <person name="Podar M."/>
        </authorList>
    </citation>
    <scope>NUCLEOTIDE SEQUENCE [LARGE SCALE GENOMIC DNA]</scope>
    <source>
        <strain evidence="7">ORNL</strain>
    </source>
</reference>
<dbReference type="PANTHER" id="PTHR42770">
    <property type="entry name" value="AMINO ACID TRANSPORTER-RELATED"/>
    <property type="match status" value="1"/>
</dbReference>
<dbReference type="KEGG" id="deo:CAY53_09720"/>
<feature type="transmembrane region" description="Helical" evidence="6">
    <location>
        <begin position="258"/>
        <end position="282"/>
    </location>
</feature>
<keyword evidence="5 6" id="KW-0472">Membrane</keyword>
<evidence type="ECO:0000256" key="3">
    <source>
        <dbReference type="ARBA" id="ARBA00022692"/>
    </source>
</evidence>
<dbReference type="EMBL" id="CP021255">
    <property type="protein sequence ID" value="AVD71708.1"/>
    <property type="molecule type" value="Genomic_DNA"/>
</dbReference>
<feature type="transmembrane region" description="Helical" evidence="6">
    <location>
        <begin position="59"/>
        <end position="80"/>
    </location>
</feature>
<evidence type="ECO:0000313" key="8">
    <source>
        <dbReference type="Proteomes" id="UP000239867"/>
    </source>
</evidence>
<keyword evidence="3 6" id="KW-0812">Transmembrane</keyword>
<gene>
    <name evidence="7" type="ORF">CAY53_09720</name>
</gene>
<dbReference type="InterPro" id="IPR050367">
    <property type="entry name" value="APC_superfamily"/>
</dbReference>
<feature type="transmembrane region" description="Helical" evidence="6">
    <location>
        <begin position="215"/>
        <end position="237"/>
    </location>
</feature>
<name>A0A2L1GPZ1_9BACT</name>
<comment type="subcellular location">
    <subcellularLocation>
        <location evidence="1">Cell membrane</location>
        <topology evidence="1">Multi-pass membrane protein</topology>
    </subcellularLocation>
</comment>
<feature type="transmembrane region" description="Helical" evidence="6">
    <location>
        <begin position="129"/>
        <end position="146"/>
    </location>
</feature>
<dbReference type="InterPro" id="IPR002293">
    <property type="entry name" value="AA/rel_permease1"/>
</dbReference>
<dbReference type="Proteomes" id="UP000239867">
    <property type="component" value="Chromosome"/>
</dbReference>
<feature type="transmembrane region" description="Helical" evidence="6">
    <location>
        <begin position="450"/>
        <end position="466"/>
    </location>
</feature>
<protein>
    <submittedName>
        <fullName evidence="7">Amino acid permease</fullName>
    </submittedName>
</protein>
<evidence type="ECO:0000256" key="1">
    <source>
        <dbReference type="ARBA" id="ARBA00004651"/>
    </source>
</evidence>
<accession>A0A2L1GPZ1</accession>
<feature type="transmembrane region" description="Helical" evidence="6">
    <location>
        <begin position="388"/>
        <end position="408"/>
    </location>
</feature>
<evidence type="ECO:0000256" key="5">
    <source>
        <dbReference type="ARBA" id="ARBA00023136"/>
    </source>
</evidence>
<evidence type="ECO:0000256" key="2">
    <source>
        <dbReference type="ARBA" id="ARBA00022475"/>
    </source>
</evidence>
<evidence type="ECO:0000313" key="7">
    <source>
        <dbReference type="EMBL" id="AVD71708.1"/>
    </source>
</evidence>
<dbReference type="Gene3D" id="1.20.1740.10">
    <property type="entry name" value="Amino acid/polyamine transporter I"/>
    <property type="match status" value="1"/>
</dbReference>
<sequence length="496" mass="53231">MNSHSPEQAADCAVLEEDRIVLKKSLSPFQVWTLALGCILGWGCFVLPGIRFLPQAGPIAACIGFILGAGLLAFIALSYGKMIEYYPVAGGEFAYAYAGFGPTAAFICGWALALGYTCIIALNATAIALLTRFLLPGLFEWGYMYTIAGWDVYAGELMLLSGAVLLFGFINYRGVSFAGGTQAILALILVTGVVVFCCGSFFAPTAHLDNLRPFFAQNVSPLGAVASIVAIAPWLYVGFDTIPQAAEEFDFPPNKSTFLMVAAILLGGGIYALVTLGVGVVLPYPELLAANHVWTTGYVARFTLGSVGSIILALTVLAAILTGINGFYIATSRLLFGMARAKFLPECFNRVHHKHHSPHCTVVFTMIVALTAPWFGREALNWVVDMSAIGTVIAYGFTAMTAYRFMAAHPTLPGSGRDKVYAVIGVCTSLLCLGLLTIPGSPAAIAIESWYALLVWCGLGAIFYMIRRADLKSMKTEEFSTLILGKADMPIFFKRK</sequence>
<dbReference type="GO" id="GO:0005886">
    <property type="term" value="C:plasma membrane"/>
    <property type="evidence" value="ECO:0007669"/>
    <property type="project" value="UniProtKB-SubCell"/>
</dbReference>
<evidence type="ECO:0000256" key="4">
    <source>
        <dbReference type="ARBA" id="ARBA00022989"/>
    </source>
</evidence>
<keyword evidence="4 6" id="KW-1133">Transmembrane helix</keyword>
<feature type="transmembrane region" description="Helical" evidence="6">
    <location>
        <begin position="302"/>
        <end position="330"/>
    </location>
</feature>
<reference evidence="7" key="1">
    <citation type="submission" date="2017-05" db="EMBL/GenBank/DDBJ databases">
        <authorList>
            <person name="Song R."/>
            <person name="Chenine A.L."/>
            <person name="Ruprecht R.M."/>
        </authorList>
    </citation>
    <scope>NUCLEOTIDE SEQUENCE</scope>
    <source>
        <strain evidence="7">ORNL</strain>
    </source>
</reference>
<organism evidence="7 8">
    <name type="scientific">Desulfobulbus oralis</name>
    <dbReference type="NCBI Taxonomy" id="1986146"/>
    <lineage>
        <taxon>Bacteria</taxon>
        <taxon>Pseudomonadati</taxon>
        <taxon>Thermodesulfobacteriota</taxon>
        <taxon>Desulfobulbia</taxon>
        <taxon>Desulfobulbales</taxon>
        <taxon>Desulfobulbaceae</taxon>
        <taxon>Desulfobulbus</taxon>
    </lineage>
</organism>
<feature type="transmembrane region" description="Helical" evidence="6">
    <location>
        <begin position="184"/>
        <end position="203"/>
    </location>
</feature>
<dbReference type="PANTHER" id="PTHR42770:SF7">
    <property type="entry name" value="MEMBRANE PROTEIN"/>
    <property type="match status" value="1"/>
</dbReference>
<feature type="transmembrane region" description="Helical" evidence="6">
    <location>
        <begin position="100"/>
        <end position="122"/>
    </location>
</feature>
<feature type="transmembrane region" description="Helical" evidence="6">
    <location>
        <begin position="29"/>
        <end position="47"/>
    </location>
</feature>
<keyword evidence="2" id="KW-1003">Cell membrane</keyword>
<dbReference type="GO" id="GO:0022857">
    <property type="term" value="F:transmembrane transporter activity"/>
    <property type="evidence" value="ECO:0007669"/>
    <property type="project" value="InterPro"/>
</dbReference>
<keyword evidence="8" id="KW-1185">Reference proteome</keyword>